<dbReference type="InterPro" id="IPR015927">
    <property type="entry name" value="Peptidase_S24_S26A/B/C"/>
</dbReference>
<dbReference type="InterPro" id="IPR036286">
    <property type="entry name" value="LexA/Signal_pep-like_sf"/>
</dbReference>
<dbReference type="Pfam" id="PF00717">
    <property type="entry name" value="Peptidase_S24"/>
    <property type="match status" value="1"/>
</dbReference>
<name>A0ABV6JZ30_9PROT</name>
<evidence type="ECO:0000256" key="3">
    <source>
        <dbReference type="ARBA" id="ARBA00023163"/>
    </source>
</evidence>
<keyword evidence="6" id="KW-1185">Reference proteome</keyword>
<evidence type="ECO:0000259" key="4">
    <source>
        <dbReference type="Pfam" id="PF00717"/>
    </source>
</evidence>
<feature type="domain" description="Peptidase S24/S26A/S26B/S26C" evidence="4">
    <location>
        <begin position="158"/>
        <end position="258"/>
    </location>
</feature>
<evidence type="ECO:0000256" key="1">
    <source>
        <dbReference type="ARBA" id="ARBA00023015"/>
    </source>
</evidence>
<proteinExistence type="predicted"/>
<organism evidence="5 6">
    <name type="scientific">Roseomonas elaeocarpi</name>
    <dbReference type="NCBI Taxonomy" id="907779"/>
    <lineage>
        <taxon>Bacteria</taxon>
        <taxon>Pseudomonadati</taxon>
        <taxon>Pseudomonadota</taxon>
        <taxon>Alphaproteobacteria</taxon>
        <taxon>Acetobacterales</taxon>
        <taxon>Roseomonadaceae</taxon>
        <taxon>Roseomonas</taxon>
    </lineage>
</organism>
<dbReference type="Proteomes" id="UP001589865">
    <property type="component" value="Unassembled WGS sequence"/>
</dbReference>
<evidence type="ECO:0000256" key="2">
    <source>
        <dbReference type="ARBA" id="ARBA00023125"/>
    </source>
</evidence>
<protein>
    <submittedName>
        <fullName evidence="5">S24 family peptidase</fullName>
    </submittedName>
</protein>
<sequence length="264" mass="28595">MTPKVNDLVVQTSCAISSYGKGMADDEPAAIRLKQLRERSGLSVQAVADALGHEGRSTYGSREDPKKAKGRFIKVEHAVSYLPIFVGRGHPPITEEDVMALTGVDTLPARPAPNKLSRDDPGEPEPGHIVLREYDVAGAAGAGAIPHLGSNGEARVLDEWRVPKALLPAQYQGGSISIIRVQGDSMVPELMPEERVMVDTSQTFIGPEGIYLVVLDESLLVKRVQKVGGGKLKLISRNPAFEPLVVPGEEIRVVGRIIGRWEWK</sequence>
<keyword evidence="2" id="KW-0238">DNA-binding</keyword>
<dbReference type="RefSeq" id="WP_377046754.1">
    <property type="nucleotide sequence ID" value="NZ_JBHLUN010000033.1"/>
</dbReference>
<dbReference type="InterPro" id="IPR039418">
    <property type="entry name" value="LexA-like"/>
</dbReference>
<dbReference type="CDD" id="cd06529">
    <property type="entry name" value="S24_LexA-like"/>
    <property type="match status" value="1"/>
</dbReference>
<reference evidence="5 6" key="1">
    <citation type="submission" date="2024-09" db="EMBL/GenBank/DDBJ databases">
        <authorList>
            <person name="Sun Q."/>
            <person name="Mori K."/>
        </authorList>
    </citation>
    <scope>NUCLEOTIDE SEQUENCE [LARGE SCALE GENOMIC DNA]</scope>
    <source>
        <strain evidence="5 6">TBRC 5777</strain>
    </source>
</reference>
<dbReference type="EMBL" id="JBHLUN010000033">
    <property type="protein sequence ID" value="MFC0411000.1"/>
    <property type="molecule type" value="Genomic_DNA"/>
</dbReference>
<keyword evidence="1" id="KW-0805">Transcription regulation</keyword>
<gene>
    <name evidence="5" type="ORF">ACFFGY_22370</name>
</gene>
<dbReference type="SUPFAM" id="SSF51306">
    <property type="entry name" value="LexA/Signal peptidase"/>
    <property type="match status" value="1"/>
</dbReference>
<keyword evidence="3" id="KW-0804">Transcription</keyword>
<comment type="caution">
    <text evidence="5">The sequence shown here is derived from an EMBL/GenBank/DDBJ whole genome shotgun (WGS) entry which is preliminary data.</text>
</comment>
<dbReference type="PANTHER" id="PTHR40661">
    <property type="match status" value="1"/>
</dbReference>
<evidence type="ECO:0000313" key="6">
    <source>
        <dbReference type="Proteomes" id="UP001589865"/>
    </source>
</evidence>
<dbReference type="Gene3D" id="2.10.109.10">
    <property type="entry name" value="Umud Fragment, subunit A"/>
    <property type="match status" value="1"/>
</dbReference>
<evidence type="ECO:0000313" key="5">
    <source>
        <dbReference type="EMBL" id="MFC0411000.1"/>
    </source>
</evidence>
<accession>A0ABV6JZ30</accession>
<dbReference type="PANTHER" id="PTHR40661:SF1">
    <property type="entry name" value="HTH CRO_C1-TYPE DOMAIN-CONTAINING PROTEIN"/>
    <property type="match status" value="1"/>
</dbReference>